<protein>
    <submittedName>
        <fullName evidence="2">Uncharacterized protein</fullName>
    </submittedName>
</protein>
<evidence type="ECO:0000313" key="3">
    <source>
        <dbReference type="Proteomes" id="UP000008068"/>
    </source>
</evidence>
<dbReference type="AlphaFoldDB" id="G0P872"/>
<evidence type="ECO:0000256" key="1">
    <source>
        <dbReference type="SAM" id="MobiDB-lite"/>
    </source>
</evidence>
<sequence>MRRGAAMHIHERIALRSVKLQDEVFEKMDTERIEEKKGEALEDQQDAKNEEMEELKMGTGGGDLEVEHGEVAKMKMGEGRTFWRNSSNSSTSLRMMDMRLRQRLSTKPHRPSTKLHQPTIPTHWKEQWD</sequence>
<feature type="region of interest" description="Disordered" evidence="1">
    <location>
        <begin position="103"/>
        <end position="129"/>
    </location>
</feature>
<feature type="region of interest" description="Disordered" evidence="1">
    <location>
        <begin position="35"/>
        <end position="66"/>
    </location>
</feature>
<keyword evidence="3" id="KW-1185">Reference proteome</keyword>
<feature type="compositionally biased region" description="Basic residues" evidence="1">
    <location>
        <begin position="103"/>
        <end position="113"/>
    </location>
</feature>
<feature type="compositionally biased region" description="Basic and acidic residues" evidence="1">
    <location>
        <begin position="35"/>
        <end position="56"/>
    </location>
</feature>
<evidence type="ECO:0000313" key="2">
    <source>
        <dbReference type="EMBL" id="EGT47634.1"/>
    </source>
</evidence>
<dbReference type="InParanoid" id="G0P872"/>
<name>G0P872_CAEBE</name>
<reference evidence="3" key="1">
    <citation type="submission" date="2011-07" db="EMBL/GenBank/DDBJ databases">
        <authorList>
            <consortium name="Caenorhabditis brenneri Sequencing and Analysis Consortium"/>
            <person name="Wilson R.K."/>
        </authorList>
    </citation>
    <scope>NUCLEOTIDE SEQUENCE [LARGE SCALE GENOMIC DNA]</scope>
    <source>
        <strain evidence="3">PB2801</strain>
    </source>
</reference>
<dbReference type="Proteomes" id="UP000008068">
    <property type="component" value="Unassembled WGS sequence"/>
</dbReference>
<dbReference type="EMBL" id="GL380127">
    <property type="protein sequence ID" value="EGT47634.1"/>
    <property type="molecule type" value="Genomic_DNA"/>
</dbReference>
<dbReference type="HOGENOM" id="CLU_1950683_0_0_1"/>
<proteinExistence type="predicted"/>
<organism evidence="3">
    <name type="scientific">Caenorhabditis brenneri</name>
    <name type="common">Nematode worm</name>
    <dbReference type="NCBI Taxonomy" id="135651"/>
    <lineage>
        <taxon>Eukaryota</taxon>
        <taxon>Metazoa</taxon>
        <taxon>Ecdysozoa</taxon>
        <taxon>Nematoda</taxon>
        <taxon>Chromadorea</taxon>
        <taxon>Rhabditida</taxon>
        <taxon>Rhabditina</taxon>
        <taxon>Rhabditomorpha</taxon>
        <taxon>Rhabditoidea</taxon>
        <taxon>Rhabditidae</taxon>
        <taxon>Peloderinae</taxon>
        <taxon>Caenorhabditis</taxon>
    </lineage>
</organism>
<accession>G0P872</accession>
<gene>
    <name evidence="2" type="ORF">CAEBREN_21931</name>
</gene>